<sequence length="305" mass="33538">MFDLIILGGGPAAIGAGVYAARKRMKTLLLTKEFGGQSVDSAMIENFIGHNSISGVEFARVLEAQLRLQEDIEIKVGVTVEALEQQGDLWRVTDSKKNQYEARAVLVAIGSRYKRLNVPGEKQYEGKGVFFCSLCDAPLMKNKKAAVIGGGNAGLEAVVDLLPYATEIHLLVRGELKGDPIYQERIFKEEKVHVHRSVTVSRFAGSEFMEKVYYSALGSDEEQFVEAQGAFVEIGQMPNTELFEKTLTLSDSKHIVVDPRTMQTSAQGVWAAGDITDISYKQINTSIGDGIKAVLNIYETLQKNL</sequence>
<keyword evidence="2" id="KW-0560">Oxidoreductase</keyword>
<dbReference type="EMBL" id="MGIP01000002">
    <property type="protein sequence ID" value="OGM92367.1"/>
    <property type="molecule type" value="Genomic_DNA"/>
</dbReference>
<evidence type="ECO:0000313" key="5">
    <source>
        <dbReference type="Proteomes" id="UP000177029"/>
    </source>
</evidence>
<reference evidence="4 5" key="1">
    <citation type="journal article" date="2016" name="Nat. Commun.">
        <title>Thousands of microbial genomes shed light on interconnected biogeochemical processes in an aquifer system.</title>
        <authorList>
            <person name="Anantharaman K."/>
            <person name="Brown C.T."/>
            <person name="Hug L.A."/>
            <person name="Sharon I."/>
            <person name="Castelle C.J."/>
            <person name="Probst A.J."/>
            <person name="Thomas B.C."/>
            <person name="Singh A."/>
            <person name="Wilkins M.J."/>
            <person name="Karaoz U."/>
            <person name="Brodie E.L."/>
            <person name="Williams K.H."/>
            <person name="Hubbard S.S."/>
            <person name="Banfield J.F."/>
        </authorList>
    </citation>
    <scope>NUCLEOTIDE SEQUENCE [LARGE SCALE GENOMIC DNA]</scope>
</reference>
<dbReference type="PANTHER" id="PTHR48105">
    <property type="entry name" value="THIOREDOXIN REDUCTASE 1-RELATED-RELATED"/>
    <property type="match status" value="1"/>
</dbReference>
<dbReference type="SUPFAM" id="SSF51905">
    <property type="entry name" value="FAD/NAD(P)-binding domain"/>
    <property type="match status" value="1"/>
</dbReference>
<organism evidence="4 5">
    <name type="scientific">Candidatus Wolfebacteria bacterium RIFCSPHIGHO2_01_FULL_48_22</name>
    <dbReference type="NCBI Taxonomy" id="1802555"/>
    <lineage>
        <taxon>Bacteria</taxon>
        <taxon>Candidatus Wolfeibacteriota</taxon>
    </lineage>
</organism>
<comment type="caution">
    <text evidence="4">The sequence shown here is derived from an EMBL/GenBank/DDBJ whole genome shotgun (WGS) entry which is preliminary data.</text>
</comment>
<dbReference type="Proteomes" id="UP000177029">
    <property type="component" value="Unassembled WGS sequence"/>
</dbReference>
<proteinExistence type="predicted"/>
<dbReference type="AlphaFoldDB" id="A0A1F8DUQ7"/>
<gene>
    <name evidence="4" type="ORF">A2755_01205</name>
</gene>
<protein>
    <recommendedName>
        <fullName evidence="3">FAD/NAD(P)-binding domain-containing protein</fullName>
    </recommendedName>
</protein>
<dbReference type="PRINTS" id="PR00469">
    <property type="entry name" value="PNDRDTASEII"/>
</dbReference>
<accession>A0A1F8DUQ7</accession>
<dbReference type="STRING" id="1802555.A2755_01205"/>
<dbReference type="PRINTS" id="PR00368">
    <property type="entry name" value="FADPNR"/>
</dbReference>
<name>A0A1F8DUQ7_9BACT</name>
<evidence type="ECO:0000256" key="2">
    <source>
        <dbReference type="ARBA" id="ARBA00023002"/>
    </source>
</evidence>
<feature type="domain" description="FAD/NAD(P)-binding" evidence="3">
    <location>
        <begin position="2"/>
        <end position="290"/>
    </location>
</feature>
<dbReference type="InterPro" id="IPR023753">
    <property type="entry name" value="FAD/NAD-binding_dom"/>
</dbReference>
<dbReference type="Pfam" id="PF07992">
    <property type="entry name" value="Pyr_redox_2"/>
    <property type="match status" value="1"/>
</dbReference>
<evidence type="ECO:0000259" key="3">
    <source>
        <dbReference type="Pfam" id="PF07992"/>
    </source>
</evidence>
<evidence type="ECO:0000313" key="4">
    <source>
        <dbReference type="EMBL" id="OGM92367.1"/>
    </source>
</evidence>
<evidence type="ECO:0000256" key="1">
    <source>
        <dbReference type="ARBA" id="ARBA00022630"/>
    </source>
</evidence>
<dbReference type="InterPro" id="IPR050097">
    <property type="entry name" value="Ferredoxin-NADP_redctase_2"/>
</dbReference>
<dbReference type="Gene3D" id="3.50.50.60">
    <property type="entry name" value="FAD/NAD(P)-binding domain"/>
    <property type="match status" value="2"/>
</dbReference>
<keyword evidence="1" id="KW-0285">Flavoprotein</keyword>
<dbReference type="InterPro" id="IPR036188">
    <property type="entry name" value="FAD/NAD-bd_sf"/>
</dbReference>
<dbReference type="GO" id="GO:0016491">
    <property type="term" value="F:oxidoreductase activity"/>
    <property type="evidence" value="ECO:0007669"/>
    <property type="project" value="UniProtKB-KW"/>
</dbReference>